<gene>
    <name evidence="1" type="ORF">RhiirA1_468051</name>
</gene>
<comment type="caution">
    <text evidence="1">The sequence shown here is derived from an EMBL/GenBank/DDBJ whole genome shotgun (WGS) entry which is preliminary data.</text>
</comment>
<dbReference type="VEuPathDB" id="FungiDB:FUN_003509"/>
<reference evidence="1 2" key="2">
    <citation type="submission" date="2017-10" db="EMBL/GenBank/DDBJ databases">
        <title>Genome analyses suggest a sexual origin of heterokaryosis in a supposedly ancient asexual fungus.</title>
        <authorList>
            <person name="Corradi N."/>
            <person name="Sedzielewska K."/>
            <person name="Noel J."/>
            <person name="Charron P."/>
            <person name="Farinelli L."/>
            <person name="Marton T."/>
            <person name="Kruger M."/>
            <person name="Pelin A."/>
            <person name="Brachmann A."/>
            <person name="Corradi N."/>
        </authorList>
    </citation>
    <scope>NUCLEOTIDE SEQUENCE [LARGE SCALE GENOMIC DNA]</scope>
    <source>
        <strain evidence="1 2">A1</strain>
    </source>
</reference>
<proteinExistence type="predicted"/>
<accession>A0A2N0RAS6</accession>
<dbReference type="VEuPathDB" id="FungiDB:RhiirFUN_023335"/>
<reference evidence="1 2" key="1">
    <citation type="submission" date="2017-10" db="EMBL/GenBank/DDBJ databases">
        <title>Extensive intraspecific genome diversity in a model arbuscular mycorrhizal fungus.</title>
        <authorList>
            <person name="Chen E.C.H."/>
            <person name="Morin E."/>
            <person name="Baudet D."/>
            <person name="Noel J."/>
            <person name="Ndikumana S."/>
            <person name="Charron P."/>
            <person name="St-Onge C."/>
            <person name="Giorgi J."/>
            <person name="Grigoriev I.V."/>
            <person name="Roux C."/>
            <person name="Martin F.M."/>
            <person name="Corradi N."/>
        </authorList>
    </citation>
    <scope>NUCLEOTIDE SEQUENCE [LARGE SCALE GENOMIC DNA]</scope>
    <source>
        <strain evidence="1 2">A1</strain>
    </source>
</reference>
<evidence type="ECO:0000313" key="1">
    <source>
        <dbReference type="EMBL" id="PKC60411.1"/>
    </source>
</evidence>
<dbReference type="VEuPathDB" id="FungiDB:RhiirA1_468051"/>
<dbReference type="AlphaFoldDB" id="A0A2N0RAS6"/>
<dbReference type="Proteomes" id="UP000232688">
    <property type="component" value="Unassembled WGS sequence"/>
</dbReference>
<sequence>MALRHYKPQKVCHDVEVYKNENDNDNKKFFKINDERIPFEEFKVEQLERLISHRGMFGRSDILILWQVDIDKNGYEPTEEDNIRIVAVIATTYTAGPSQQGIPQNGVDWKNVNLVYNWMRELKRPSEIKKLVLVSAKFPLQGRDETLKVLLHGNETHNGICTGKSQFLQELPALLLNHNVDELKNLKILSVNVTFNGGFIALEDEIYAGPASVALRILYKHFLSSKAIDYSSPLL</sequence>
<name>A0A2N0RAS6_9GLOM</name>
<protein>
    <submittedName>
        <fullName evidence="1">Uncharacterized protein</fullName>
    </submittedName>
</protein>
<dbReference type="EMBL" id="LLXH01001149">
    <property type="protein sequence ID" value="PKC60411.1"/>
    <property type="molecule type" value="Genomic_DNA"/>
</dbReference>
<evidence type="ECO:0000313" key="2">
    <source>
        <dbReference type="Proteomes" id="UP000232688"/>
    </source>
</evidence>
<organism evidence="1 2">
    <name type="scientific">Rhizophagus irregularis</name>
    <dbReference type="NCBI Taxonomy" id="588596"/>
    <lineage>
        <taxon>Eukaryota</taxon>
        <taxon>Fungi</taxon>
        <taxon>Fungi incertae sedis</taxon>
        <taxon>Mucoromycota</taxon>
        <taxon>Glomeromycotina</taxon>
        <taxon>Glomeromycetes</taxon>
        <taxon>Glomerales</taxon>
        <taxon>Glomeraceae</taxon>
        <taxon>Rhizophagus</taxon>
    </lineage>
</organism>